<comment type="caution">
    <text evidence="2">The sequence shown here is derived from an EMBL/GenBank/DDBJ whole genome shotgun (WGS) entry which is preliminary data.</text>
</comment>
<sequence length="71" mass="8181">MLMQVSVLLGVPVLAWAALYQVVRVRVWVRLQVLWVMLLLASAVWCPEAPVRVWVRLPVPPVTRLPVWVVR</sequence>
<organism evidence="2 3">
    <name type="scientific">Nocardia stercoris</name>
    <dbReference type="NCBI Taxonomy" id="2483361"/>
    <lineage>
        <taxon>Bacteria</taxon>
        <taxon>Bacillati</taxon>
        <taxon>Actinomycetota</taxon>
        <taxon>Actinomycetes</taxon>
        <taxon>Mycobacteriales</taxon>
        <taxon>Nocardiaceae</taxon>
        <taxon>Nocardia</taxon>
    </lineage>
</organism>
<keyword evidence="1" id="KW-1133">Transmembrane helix</keyword>
<evidence type="ECO:0000256" key="1">
    <source>
        <dbReference type="SAM" id="Phobius"/>
    </source>
</evidence>
<name>A0A3M2KWR7_9NOCA</name>
<feature type="transmembrane region" description="Helical" evidence="1">
    <location>
        <begin position="27"/>
        <end position="46"/>
    </location>
</feature>
<evidence type="ECO:0000313" key="2">
    <source>
        <dbReference type="EMBL" id="RMI28703.1"/>
    </source>
</evidence>
<dbReference type="Proteomes" id="UP000279275">
    <property type="component" value="Unassembled WGS sequence"/>
</dbReference>
<keyword evidence="3" id="KW-1185">Reference proteome</keyword>
<dbReference type="AlphaFoldDB" id="A0A3M2KWR7"/>
<protein>
    <submittedName>
        <fullName evidence="2">Uncharacterized protein</fullName>
    </submittedName>
</protein>
<accession>A0A3M2KWR7</accession>
<evidence type="ECO:0000313" key="3">
    <source>
        <dbReference type="Proteomes" id="UP000279275"/>
    </source>
</evidence>
<gene>
    <name evidence="2" type="ORF">EBN03_29100</name>
</gene>
<reference evidence="2 3" key="1">
    <citation type="submission" date="2018-10" db="EMBL/GenBank/DDBJ databases">
        <title>Isolation from cow dung.</title>
        <authorList>
            <person name="Ling L."/>
        </authorList>
    </citation>
    <scope>NUCLEOTIDE SEQUENCE [LARGE SCALE GENOMIC DNA]</scope>
    <source>
        <strain evidence="2 3">NEAU-LL90</strain>
    </source>
</reference>
<proteinExistence type="predicted"/>
<keyword evidence="1" id="KW-0472">Membrane</keyword>
<keyword evidence="1" id="KW-0812">Transmembrane</keyword>
<dbReference type="EMBL" id="RFFH01000019">
    <property type="protein sequence ID" value="RMI28703.1"/>
    <property type="molecule type" value="Genomic_DNA"/>
</dbReference>